<organism evidence="1">
    <name type="scientific">uncultured marine thaumarchaeote AD1000_31_F12</name>
    <dbReference type="NCBI Taxonomy" id="1455906"/>
    <lineage>
        <taxon>Archaea</taxon>
        <taxon>Nitrososphaerota</taxon>
        <taxon>environmental samples</taxon>
    </lineage>
</organism>
<evidence type="ECO:0000313" key="1">
    <source>
        <dbReference type="EMBL" id="AIE93074.1"/>
    </source>
</evidence>
<proteinExistence type="predicted"/>
<protein>
    <submittedName>
        <fullName evidence="1">Adenine deaminase (Ade)</fullName>
        <ecNumber evidence="1">3.5.4.2</ecNumber>
    </submittedName>
</protein>
<dbReference type="Gene3D" id="2.30.40.10">
    <property type="entry name" value="Urease, subunit C, domain 1"/>
    <property type="match status" value="1"/>
</dbReference>
<dbReference type="EC" id="3.5.4.2" evidence="1"/>
<dbReference type="EMBL" id="KF900385">
    <property type="protein sequence ID" value="AIE93074.1"/>
    <property type="molecule type" value="Genomic_DNA"/>
</dbReference>
<reference evidence="1" key="1">
    <citation type="journal article" date="2014" name="Genome Biol. Evol.">
        <title>Pangenome evidence for extensive interdomain horizontal transfer affecting lineage core and shell genes in uncultured planktonic thaumarchaeota and euryarchaeota.</title>
        <authorList>
            <person name="Deschamps P."/>
            <person name="Zivanovic Y."/>
            <person name="Moreira D."/>
            <person name="Rodriguez-Valera F."/>
            <person name="Lopez-Garcia P."/>
        </authorList>
    </citation>
    <scope>NUCLEOTIDE SEQUENCE</scope>
</reference>
<gene>
    <name evidence="1" type="primary">ade</name>
</gene>
<dbReference type="InterPro" id="IPR011059">
    <property type="entry name" value="Metal-dep_hydrolase_composite"/>
</dbReference>
<name>A0A075FNZ6_9ARCH</name>
<dbReference type="GO" id="GO:0000034">
    <property type="term" value="F:adenine deaminase activity"/>
    <property type="evidence" value="ECO:0007669"/>
    <property type="project" value="UniProtKB-EC"/>
</dbReference>
<keyword evidence="1" id="KW-0378">Hydrolase</keyword>
<dbReference type="AlphaFoldDB" id="A0A075FNZ6"/>
<accession>A0A075FNZ6</accession>
<sequence length="68" mass="7542">MFLGLSRRIQTLNEVAIGDKPADLILENCSLVNVYSREIMPETQISVSHDRVAYVGPDASHTKGKRLS</sequence>